<evidence type="ECO:0008006" key="5">
    <source>
        <dbReference type="Google" id="ProtNLM"/>
    </source>
</evidence>
<reference evidence="3 4" key="1">
    <citation type="journal article" date="2016" name="Sci. Rep.">
        <title>Peltaster fructicola genome reveals evolution from an invasive phytopathogen to an ectophytic parasite.</title>
        <authorList>
            <person name="Xu C."/>
            <person name="Chen H."/>
            <person name="Gleason M.L."/>
            <person name="Xu J.R."/>
            <person name="Liu H."/>
            <person name="Zhang R."/>
            <person name="Sun G."/>
        </authorList>
    </citation>
    <scope>NUCLEOTIDE SEQUENCE [LARGE SCALE GENOMIC DNA]</scope>
    <source>
        <strain evidence="3 4">LNHT1506</strain>
    </source>
</reference>
<gene>
    <name evidence="3" type="ORF">AMS68_003311</name>
</gene>
<accession>A0A6H0XST1</accession>
<keyword evidence="1" id="KW-0812">Transmembrane</keyword>
<evidence type="ECO:0000256" key="1">
    <source>
        <dbReference type="SAM" id="Phobius"/>
    </source>
</evidence>
<feature type="signal peptide" evidence="2">
    <location>
        <begin position="1"/>
        <end position="16"/>
    </location>
</feature>
<organism evidence="3 4">
    <name type="scientific">Peltaster fructicola</name>
    <dbReference type="NCBI Taxonomy" id="286661"/>
    <lineage>
        <taxon>Eukaryota</taxon>
        <taxon>Fungi</taxon>
        <taxon>Dikarya</taxon>
        <taxon>Ascomycota</taxon>
        <taxon>Pezizomycotina</taxon>
        <taxon>Dothideomycetes</taxon>
        <taxon>Dothideomycetes incertae sedis</taxon>
        <taxon>Peltaster</taxon>
    </lineage>
</organism>
<dbReference type="Pfam" id="PF14269">
    <property type="entry name" value="Arylsulfotran_2"/>
    <property type="match status" value="1"/>
</dbReference>
<feature type="transmembrane region" description="Helical" evidence="1">
    <location>
        <begin position="566"/>
        <end position="587"/>
    </location>
</feature>
<dbReference type="InterPro" id="IPR011047">
    <property type="entry name" value="Quinoprotein_ADH-like_sf"/>
</dbReference>
<dbReference type="InterPro" id="IPR039535">
    <property type="entry name" value="ASST-like"/>
</dbReference>
<evidence type="ECO:0000313" key="4">
    <source>
        <dbReference type="Proteomes" id="UP000503462"/>
    </source>
</evidence>
<dbReference type="AlphaFoldDB" id="A0A6H0XST1"/>
<keyword evidence="1" id="KW-0472">Membrane</keyword>
<evidence type="ECO:0000313" key="3">
    <source>
        <dbReference type="EMBL" id="QIW97793.1"/>
    </source>
</evidence>
<proteinExistence type="predicted"/>
<dbReference type="InterPro" id="IPR053143">
    <property type="entry name" value="Arylsulfate_ST"/>
</dbReference>
<protein>
    <recommendedName>
        <fullName evidence="5">ASST-domain-containing protein</fullName>
    </recommendedName>
</protein>
<feature type="chain" id="PRO_5026328812" description="ASST-domain-containing protein" evidence="2">
    <location>
        <begin position="17"/>
        <end position="620"/>
    </location>
</feature>
<dbReference type="PANTHER" id="PTHR35340">
    <property type="entry name" value="PQQ ENZYME REPEAT PROTEIN-RELATED"/>
    <property type="match status" value="1"/>
</dbReference>
<dbReference type="SUPFAM" id="SSF50998">
    <property type="entry name" value="Quinoprotein alcohol dehydrogenase-like"/>
    <property type="match status" value="1"/>
</dbReference>
<keyword evidence="1" id="KW-1133">Transmembrane helix</keyword>
<dbReference type="Proteomes" id="UP000503462">
    <property type="component" value="Chromosome 2"/>
</dbReference>
<keyword evidence="4" id="KW-1185">Reference proteome</keyword>
<dbReference type="OrthoDB" id="5427350at2759"/>
<sequence>MRGLVLDFWLATTCLAASLHPYSLATDRGVYGAYPVQNYVTEPALTSPILNWLKWDPACEDGRLYFLAPRGEHISNPGPMILDGKGEMIWSHHFDNDFGGQAYDLKVQHYRGQDYLTFWLGNDGVRGHGAGAYYMLDNSYEIIHQVNAAGGLEADLHEFLITPEGTALLTVYDKHYFDLSAYRDFSQDDEQPNYIWDCLLQEVDILSGELLFEWRASDHVNLTDTYRHVDNEGTNEVPWDWFHLNSIAKDELGNYLFSARFTHSVTYIDGRTGDILWTLGGRRNNFMDLSGDGLSLSFANQHDARFHALDAFPGTYTAPQEQSGVSRRLLTLFDNSEDDSISRGLLMEVTYPTANAASAPDLAADDSTTVLNGTDPAFTVRLIQFFENPRGLRTPSQGSMQTLAGEQTKVLVGYGYNAVFTEFDSNGSVLCDVHYGAETSWNTGEIQSYRAFKFEWSSKPKASPRIDIDDDNELLYMSWNGATEVTEWLIQGTDEIDVQDDDWEDLLRVERSGFETTVALPNRRATYKQFVRAIALSSNGTVLEYGTSEVLDRGELSWATLLDITAWTLAEGIVFGVVAAAVILFLYSSKRWRGYHLSRSYAAPLRWKRGAIYRRLSGGS</sequence>
<name>A0A6H0XST1_9PEZI</name>
<dbReference type="EMBL" id="CP051140">
    <property type="protein sequence ID" value="QIW97793.1"/>
    <property type="molecule type" value="Genomic_DNA"/>
</dbReference>
<evidence type="ECO:0000256" key="2">
    <source>
        <dbReference type="SAM" id="SignalP"/>
    </source>
</evidence>
<keyword evidence="2" id="KW-0732">Signal</keyword>
<dbReference type="PANTHER" id="PTHR35340:SF5">
    <property type="entry name" value="ASST-DOMAIN-CONTAINING PROTEIN"/>
    <property type="match status" value="1"/>
</dbReference>